<keyword evidence="7" id="KW-1015">Disulfide bond</keyword>
<dbReference type="Proteomes" id="UP000444960">
    <property type="component" value="Unassembled WGS sequence"/>
</dbReference>
<dbReference type="InterPro" id="IPR006311">
    <property type="entry name" value="TAT_signal"/>
</dbReference>
<dbReference type="CDD" id="cd03467">
    <property type="entry name" value="Rieske"/>
    <property type="match status" value="1"/>
</dbReference>
<keyword evidence="4" id="KW-0479">Metal-binding</keyword>
<dbReference type="GO" id="GO:0051537">
    <property type="term" value="F:2 iron, 2 sulfur cluster binding"/>
    <property type="evidence" value="ECO:0007669"/>
    <property type="project" value="UniProtKB-KW"/>
</dbReference>
<dbReference type="InterPro" id="IPR036922">
    <property type="entry name" value="Rieske_2Fe-2S_sf"/>
</dbReference>
<evidence type="ECO:0000256" key="8">
    <source>
        <dbReference type="ARBA" id="ARBA00029586"/>
    </source>
</evidence>
<evidence type="ECO:0000256" key="2">
    <source>
        <dbReference type="ARBA" id="ARBA00015816"/>
    </source>
</evidence>
<dbReference type="GO" id="GO:0016705">
    <property type="term" value="F:oxidoreductase activity, acting on paired donors, with incorporation or reduction of molecular oxygen"/>
    <property type="evidence" value="ECO:0007669"/>
    <property type="project" value="UniProtKB-ARBA"/>
</dbReference>
<evidence type="ECO:0000256" key="4">
    <source>
        <dbReference type="ARBA" id="ARBA00022723"/>
    </source>
</evidence>
<keyword evidence="3" id="KW-0001">2Fe-2S</keyword>
<dbReference type="GO" id="GO:0016020">
    <property type="term" value="C:membrane"/>
    <property type="evidence" value="ECO:0007669"/>
    <property type="project" value="InterPro"/>
</dbReference>
<name>A0A7I9VDD8_9ACTN</name>
<evidence type="ECO:0000256" key="9">
    <source>
        <dbReference type="ARBA" id="ARBA00034078"/>
    </source>
</evidence>
<dbReference type="GO" id="GO:0004497">
    <property type="term" value="F:monooxygenase activity"/>
    <property type="evidence" value="ECO:0007669"/>
    <property type="project" value="UniProtKB-ARBA"/>
</dbReference>
<evidence type="ECO:0000313" key="11">
    <source>
        <dbReference type="EMBL" id="GEE03222.1"/>
    </source>
</evidence>
<feature type="domain" description="Rieske" evidence="10">
    <location>
        <begin position="60"/>
        <end position="149"/>
    </location>
</feature>
<protein>
    <recommendedName>
        <fullName evidence="2">Cytochrome bc1 complex Rieske iron-sulfur subunit</fullName>
    </recommendedName>
    <alternativeName>
        <fullName evidence="8">Cytochrome bc1 reductase complex subunit QcrA</fullName>
    </alternativeName>
</protein>
<dbReference type="PRINTS" id="PR00162">
    <property type="entry name" value="RIESKE"/>
</dbReference>
<proteinExistence type="predicted"/>
<evidence type="ECO:0000256" key="6">
    <source>
        <dbReference type="ARBA" id="ARBA00023014"/>
    </source>
</evidence>
<evidence type="ECO:0000259" key="10">
    <source>
        <dbReference type="PROSITE" id="PS51296"/>
    </source>
</evidence>
<dbReference type="Gene3D" id="2.102.10.10">
    <property type="entry name" value="Rieske [2Fe-2S] iron-sulphur domain"/>
    <property type="match status" value="1"/>
</dbReference>
<dbReference type="SUPFAM" id="SSF50022">
    <property type="entry name" value="ISP domain"/>
    <property type="match status" value="1"/>
</dbReference>
<dbReference type="RefSeq" id="WP_161896762.1">
    <property type="nucleotide sequence ID" value="NZ_BJOV01000005.1"/>
</dbReference>
<comment type="function">
    <text evidence="1">Iron-sulfur subunit of the cytochrome bc1 complex, an essential component of the respiratory electron transport chain required for ATP synthesis. The bc1 complex catalyzes the oxidation of menaquinol and the reduction of cytochrome c in the respiratory chain. The bc1 complex operates through a Q-cycle mechanism that couples electron transfer to generation of the proton gradient that drives ATP synthesis.</text>
</comment>
<evidence type="ECO:0000256" key="3">
    <source>
        <dbReference type="ARBA" id="ARBA00022714"/>
    </source>
</evidence>
<comment type="caution">
    <text evidence="11">The sequence shown here is derived from an EMBL/GenBank/DDBJ whole genome shotgun (WGS) entry which is preliminary data.</text>
</comment>
<keyword evidence="6" id="KW-0411">Iron-sulfur</keyword>
<dbReference type="PANTHER" id="PTHR10134">
    <property type="entry name" value="CYTOCHROME B-C1 COMPLEX SUBUNIT RIESKE, MITOCHONDRIAL"/>
    <property type="match status" value="1"/>
</dbReference>
<dbReference type="GO" id="GO:0046872">
    <property type="term" value="F:metal ion binding"/>
    <property type="evidence" value="ECO:0007669"/>
    <property type="project" value="UniProtKB-KW"/>
</dbReference>
<sequence length="150" mass="14400">MTDLDQPTAEAAGIGRRAILVAAPIAAVAVGVGVSACGSDDSSSADSTAPATGTTDSIGGQVLAKTADVPVGGAKVVGDVVVTQTSAGEFAAFSTRCPHMGCSVAPQGSALDCPCHGSEFALDGSLVKGPATTGLTKVPVTVKGSDIVSG</sequence>
<dbReference type="OrthoDB" id="25106at2"/>
<gene>
    <name evidence="11" type="ORF">nbrc107696_36680</name>
</gene>
<organism evidence="11 12">
    <name type="scientific">Gordonia spumicola</name>
    <dbReference type="NCBI Taxonomy" id="589161"/>
    <lineage>
        <taxon>Bacteria</taxon>
        <taxon>Bacillati</taxon>
        <taxon>Actinomycetota</taxon>
        <taxon>Actinomycetes</taxon>
        <taxon>Mycobacteriales</taxon>
        <taxon>Gordoniaceae</taxon>
        <taxon>Gordonia</taxon>
    </lineage>
</organism>
<dbReference type="PROSITE" id="PS51296">
    <property type="entry name" value="RIESKE"/>
    <property type="match status" value="1"/>
</dbReference>
<keyword evidence="5" id="KW-0408">Iron</keyword>
<dbReference type="Pfam" id="PF00355">
    <property type="entry name" value="Rieske"/>
    <property type="match status" value="1"/>
</dbReference>
<dbReference type="InterPro" id="IPR005805">
    <property type="entry name" value="Rieske_Fe-S_prot_C"/>
</dbReference>
<dbReference type="InterPro" id="IPR014349">
    <property type="entry name" value="Rieske_Fe-S_prot"/>
</dbReference>
<comment type="cofactor">
    <cofactor evidence="9">
        <name>[2Fe-2S] cluster</name>
        <dbReference type="ChEBI" id="CHEBI:190135"/>
    </cofactor>
</comment>
<reference evidence="12" key="1">
    <citation type="submission" date="2019-06" db="EMBL/GenBank/DDBJ databases">
        <title>Gordonia isolated from sludge of a wastewater treatment plant.</title>
        <authorList>
            <person name="Tamura T."/>
            <person name="Aoyama K."/>
            <person name="Kang Y."/>
            <person name="Saito S."/>
            <person name="Akiyama N."/>
            <person name="Yazawa K."/>
            <person name="Gonoi T."/>
            <person name="Mikami Y."/>
        </authorList>
    </citation>
    <scope>NUCLEOTIDE SEQUENCE [LARGE SCALE GENOMIC DNA]</scope>
    <source>
        <strain evidence="12">NBRC 107696</strain>
    </source>
</reference>
<dbReference type="InterPro" id="IPR017941">
    <property type="entry name" value="Rieske_2Fe-2S"/>
</dbReference>
<dbReference type="EMBL" id="BJOV01000005">
    <property type="protein sequence ID" value="GEE03222.1"/>
    <property type="molecule type" value="Genomic_DNA"/>
</dbReference>
<evidence type="ECO:0000313" key="12">
    <source>
        <dbReference type="Proteomes" id="UP000444960"/>
    </source>
</evidence>
<evidence type="ECO:0000256" key="5">
    <source>
        <dbReference type="ARBA" id="ARBA00023004"/>
    </source>
</evidence>
<accession>A0A7I9VDD8</accession>
<dbReference type="AlphaFoldDB" id="A0A7I9VDD8"/>
<evidence type="ECO:0000256" key="1">
    <source>
        <dbReference type="ARBA" id="ARBA00002494"/>
    </source>
</evidence>
<evidence type="ECO:0000256" key="7">
    <source>
        <dbReference type="ARBA" id="ARBA00023157"/>
    </source>
</evidence>
<dbReference type="PROSITE" id="PS51318">
    <property type="entry name" value="TAT"/>
    <property type="match status" value="1"/>
</dbReference>
<keyword evidence="12" id="KW-1185">Reference proteome</keyword>